<dbReference type="CDD" id="cd07012">
    <property type="entry name" value="PBP2_Bug_TTT"/>
    <property type="match status" value="1"/>
</dbReference>
<dbReference type="Gene3D" id="3.40.190.150">
    <property type="entry name" value="Bordetella uptake gene, domain 1"/>
    <property type="match status" value="1"/>
</dbReference>
<dbReference type="KEGG" id="psin:CAK95_10190"/>
<protein>
    <recommendedName>
        <fullName evidence="4">Tripartite tricarboxylate transporter substrate binding protein</fullName>
    </recommendedName>
</protein>
<dbReference type="AlphaFoldDB" id="A0A1W6ZQ07"/>
<evidence type="ECO:0000313" key="3">
    <source>
        <dbReference type="Proteomes" id="UP000194137"/>
    </source>
</evidence>
<name>A0A1W6ZQ07_9HYPH</name>
<dbReference type="PANTHER" id="PTHR42928">
    <property type="entry name" value="TRICARBOXYLATE-BINDING PROTEIN"/>
    <property type="match status" value="1"/>
</dbReference>
<proteinExistence type="inferred from homology"/>
<dbReference type="PANTHER" id="PTHR42928:SF5">
    <property type="entry name" value="BLR1237 PROTEIN"/>
    <property type="match status" value="1"/>
</dbReference>
<accession>A0A1W6ZQ07</accession>
<sequence>MADALEFGFDIARGDDIAGRKVPEIELHAGLEAPVKRDLIDGHCRLRRAKRVIHRRMIMIRRIEMRAVMRRDLDLLQRPAGAVRQVACLEAREEAADAVDGLVMPQILDLRQSDRRIARYVAFQGDRDIDDAAGHAIGVLICCLCASTRINRLPEVSNKGRNVMLIRLLCGAAALLVLSGAANAQKYPSRNIEVIIPFAAGGGVDLIGRSVAASLADQFGTSVVVQNRDGAGGTLGFGALANAAPDGYTLGFGPSTPIANAPYLVKGVRYNVESFDYICQVFENVFAIAVGPNSPYKTAKELFAAAGDKGLNFGHAGLGSIPHLSVENLAEALKVKVQHLPFRGDGAMLPVLLKGDLDFGAPAISSIRGNDQIRPLVVFSSKRHPAYPDVPTAAELGVTTAVPPGQNGLYAPKGLPADVKAALEAACAKAVKAEGVLTVTGKTGQSVAYLTGQQFHDQTAADYKFKGELIKRLGLGAQ</sequence>
<evidence type="ECO:0000313" key="2">
    <source>
        <dbReference type="EMBL" id="ARP99412.1"/>
    </source>
</evidence>
<dbReference type="InterPro" id="IPR042100">
    <property type="entry name" value="Bug_dom1"/>
</dbReference>
<dbReference type="Proteomes" id="UP000194137">
    <property type="component" value="Chromosome"/>
</dbReference>
<dbReference type="InterPro" id="IPR005064">
    <property type="entry name" value="BUG"/>
</dbReference>
<dbReference type="SUPFAM" id="SSF53850">
    <property type="entry name" value="Periplasmic binding protein-like II"/>
    <property type="match status" value="1"/>
</dbReference>
<gene>
    <name evidence="2" type="ORF">CAK95_10190</name>
</gene>
<dbReference type="Gene3D" id="3.40.190.10">
    <property type="entry name" value="Periplasmic binding protein-like II"/>
    <property type="match status" value="1"/>
</dbReference>
<dbReference type="EMBL" id="CP021112">
    <property type="protein sequence ID" value="ARP99412.1"/>
    <property type="molecule type" value="Genomic_DNA"/>
</dbReference>
<keyword evidence="3" id="KW-1185">Reference proteome</keyword>
<reference evidence="2 3" key="1">
    <citation type="submission" date="2017-05" db="EMBL/GenBank/DDBJ databases">
        <title>Full genome sequence of Pseudorhodoplanes sinuspersici.</title>
        <authorList>
            <person name="Dastgheib S.M.M."/>
            <person name="Shavandi M."/>
            <person name="Tirandaz H."/>
        </authorList>
    </citation>
    <scope>NUCLEOTIDE SEQUENCE [LARGE SCALE GENOMIC DNA]</scope>
    <source>
        <strain evidence="2 3">RIPI110</strain>
    </source>
</reference>
<comment type="similarity">
    <text evidence="1">Belongs to the UPF0065 (bug) family.</text>
</comment>
<organism evidence="2 3">
    <name type="scientific">Pseudorhodoplanes sinuspersici</name>
    <dbReference type="NCBI Taxonomy" id="1235591"/>
    <lineage>
        <taxon>Bacteria</taxon>
        <taxon>Pseudomonadati</taxon>
        <taxon>Pseudomonadota</taxon>
        <taxon>Alphaproteobacteria</taxon>
        <taxon>Hyphomicrobiales</taxon>
        <taxon>Pseudorhodoplanes</taxon>
    </lineage>
</organism>
<dbReference type="Pfam" id="PF03401">
    <property type="entry name" value="TctC"/>
    <property type="match status" value="1"/>
</dbReference>
<evidence type="ECO:0000256" key="1">
    <source>
        <dbReference type="ARBA" id="ARBA00006987"/>
    </source>
</evidence>
<evidence type="ECO:0008006" key="4">
    <source>
        <dbReference type="Google" id="ProtNLM"/>
    </source>
</evidence>
<dbReference type="STRING" id="1235591.CAK95_10190"/>